<dbReference type="InterPro" id="IPR013108">
    <property type="entry name" value="Amidohydro_3"/>
</dbReference>
<dbReference type="KEGG" id="kme:H0A61_00458"/>
<dbReference type="FunFam" id="3.20.20.140:FF:000019">
    <property type="entry name" value="Cytosine deaminase"/>
    <property type="match status" value="1"/>
</dbReference>
<dbReference type="InterPro" id="IPR011059">
    <property type="entry name" value="Metal-dep_hydrolase_composite"/>
</dbReference>
<gene>
    <name evidence="4" type="primary">codA</name>
    <name evidence="4" type="ORF">H0A61_00458</name>
</gene>
<evidence type="ECO:0000313" key="5">
    <source>
        <dbReference type="Proteomes" id="UP000662904"/>
    </source>
</evidence>
<dbReference type="EC" id="3.5.4.1" evidence="4"/>
<dbReference type="SUPFAM" id="SSF51338">
    <property type="entry name" value="Composite domain of metallo-dependent hydrolases"/>
    <property type="match status" value="1"/>
</dbReference>
<sequence>MDLIIRNARIRGRDKLLDIGIDNGKIVEISERIGVEAKEEIDAGSKLVVPGFIDPHIHLDKVNIVDVVRPNKSGTLKEAIEIIWEKKAQYTVEDIVERAGDVIKRGALNGTTRMRSHVDIDTIGGLKPLEGVLEAKRRFKDIVDIQIVAFPQEGILKNPGCEELMREAMKMGADVVGGMPANEESPDDSRKHIEIAFDIAEEFDADIDMHIDETDDPFYRTLEMLADETIKRGYQGRVTAGHTCALAAYDDHYAGYVIEKVKKAGINIITNPATNLMLQGRHDKQPIRRGITRVKELLNGGVNVSFGQDCVKDTFYPFGSADMLQVALITAHAAHMSLPDEIELTFDMLTANASKVLRLGDYGLEEGKRADIVILDTDNVKDAIRLQPARLFVIKAGKIIAKNEVKRELLM</sequence>
<accession>A0A8A0RKI4</accession>
<evidence type="ECO:0000256" key="2">
    <source>
        <dbReference type="ARBA" id="ARBA00022801"/>
    </source>
</evidence>
<protein>
    <submittedName>
        <fullName evidence="4">Cytosine deaminase</fullName>
        <ecNumber evidence="4">3.5.4.1</ecNumber>
    </submittedName>
</protein>
<feature type="domain" description="Amidohydrolase 3" evidence="3">
    <location>
        <begin position="39"/>
        <end position="399"/>
    </location>
</feature>
<evidence type="ECO:0000256" key="1">
    <source>
        <dbReference type="ARBA" id="ARBA00022723"/>
    </source>
</evidence>
<keyword evidence="1" id="KW-0479">Metal-binding</keyword>
<dbReference type="SUPFAM" id="SSF51556">
    <property type="entry name" value="Metallo-dependent hydrolases"/>
    <property type="match status" value="1"/>
</dbReference>
<reference evidence="4" key="1">
    <citation type="submission" date="2020-07" db="EMBL/GenBank/DDBJ databases">
        <title>Koleobacter methoxysyntrophicus gen. nov., sp. nov., a novel anaerobic bacterium isolated from deep subsurface oil field and proposal of Koleobacterales ord. nov. in the phylum Firmicutes.</title>
        <authorList>
            <person name="Sakamoto S."/>
            <person name="Tamaki H."/>
        </authorList>
    </citation>
    <scope>NUCLEOTIDE SEQUENCE</scope>
    <source>
        <strain evidence="4">NRmbB1</strain>
    </source>
</reference>
<keyword evidence="2 4" id="KW-0378">Hydrolase</keyword>
<dbReference type="CDD" id="cd01293">
    <property type="entry name" value="Bact_CD"/>
    <property type="match status" value="1"/>
</dbReference>
<dbReference type="InterPro" id="IPR052349">
    <property type="entry name" value="Metallo-hydrolase_Enzymes"/>
</dbReference>
<dbReference type="EMBL" id="CP059066">
    <property type="protein sequence ID" value="QSQ08138.1"/>
    <property type="molecule type" value="Genomic_DNA"/>
</dbReference>
<dbReference type="AlphaFoldDB" id="A0A8A0RKI4"/>
<dbReference type="GO" id="GO:0046872">
    <property type="term" value="F:metal ion binding"/>
    <property type="evidence" value="ECO:0007669"/>
    <property type="project" value="UniProtKB-KW"/>
</dbReference>
<proteinExistence type="predicted"/>
<dbReference type="GO" id="GO:0004131">
    <property type="term" value="F:cytosine deaminase activity"/>
    <property type="evidence" value="ECO:0007669"/>
    <property type="project" value="UniProtKB-EC"/>
</dbReference>
<keyword evidence="5" id="KW-1185">Reference proteome</keyword>
<dbReference type="Gene3D" id="3.20.20.140">
    <property type="entry name" value="Metal-dependent hydrolases"/>
    <property type="match status" value="1"/>
</dbReference>
<dbReference type="RefSeq" id="WP_206708371.1">
    <property type="nucleotide sequence ID" value="NZ_CP059066.1"/>
</dbReference>
<evidence type="ECO:0000313" key="4">
    <source>
        <dbReference type="EMBL" id="QSQ08138.1"/>
    </source>
</evidence>
<dbReference type="Proteomes" id="UP000662904">
    <property type="component" value="Chromosome"/>
</dbReference>
<organism evidence="4 5">
    <name type="scientific">Koleobacter methoxysyntrophicus</name>
    <dbReference type="NCBI Taxonomy" id="2751313"/>
    <lineage>
        <taxon>Bacteria</taxon>
        <taxon>Bacillati</taxon>
        <taxon>Bacillota</taxon>
        <taxon>Clostridia</taxon>
        <taxon>Koleobacterales</taxon>
        <taxon>Koleobacteraceae</taxon>
        <taxon>Koleobacter</taxon>
    </lineage>
</organism>
<dbReference type="PANTHER" id="PTHR32027">
    <property type="entry name" value="CYTOSINE DEAMINASE"/>
    <property type="match status" value="1"/>
</dbReference>
<dbReference type="Pfam" id="PF07969">
    <property type="entry name" value="Amidohydro_3"/>
    <property type="match status" value="1"/>
</dbReference>
<name>A0A8A0RKI4_9FIRM</name>
<dbReference type="Gene3D" id="2.30.40.10">
    <property type="entry name" value="Urease, subunit C, domain 1"/>
    <property type="match status" value="1"/>
</dbReference>
<evidence type="ECO:0000259" key="3">
    <source>
        <dbReference type="Pfam" id="PF07969"/>
    </source>
</evidence>
<dbReference type="InterPro" id="IPR032466">
    <property type="entry name" value="Metal_Hydrolase"/>
</dbReference>
<dbReference type="PANTHER" id="PTHR32027:SF0">
    <property type="entry name" value="CYTOSINE DEAMINASE"/>
    <property type="match status" value="1"/>
</dbReference>